<sequence>MSLHVQKPGLFTTIQDAGRPGHGRWGVSPGGAMDPLALALANRLVGNSAQAAALEVTALGPELVFEEEATFAVTGADLSATLEGIRLPLAQAHRARSGQVLKFGARVQGARAYVAVAGGLARGARPFMGSVATDIETGLGGLSGRPLRAGDVLELEPQPSFQPRTVPSGWERWYEPRDVVRFIPEEGTRLLPEALERFTGSRFRISPRSNRVGYRLEGTPLPTESTGMQLSEPVAPGTLQLPPDGNPIVLMADRQTTGGYPRLGHVIRADVPKLAQLWLGDRVSFRAVALEEARQALHELQSWLDTAVV</sequence>
<dbReference type="SUPFAM" id="SSF50891">
    <property type="entry name" value="Cyclophilin-like"/>
    <property type="match status" value="1"/>
</dbReference>
<reference evidence="5 6" key="1">
    <citation type="submission" date="2014-04" db="EMBL/GenBank/DDBJ databases">
        <title>Genome assembly of Hyalangium minutum DSM 14724.</title>
        <authorList>
            <person name="Sharma G."/>
            <person name="Subramanian S."/>
        </authorList>
    </citation>
    <scope>NUCLEOTIDE SEQUENCE [LARGE SCALE GENOMIC DNA]</scope>
    <source>
        <strain evidence="5 6">DSM 14724</strain>
    </source>
</reference>
<gene>
    <name evidence="5" type="ORF">DB31_9031</name>
</gene>
<accession>A0A085WGK4</accession>
<dbReference type="InterPro" id="IPR029000">
    <property type="entry name" value="Cyclophilin-like_dom_sf"/>
</dbReference>
<dbReference type="GO" id="GO:0005524">
    <property type="term" value="F:ATP binding"/>
    <property type="evidence" value="ECO:0007669"/>
    <property type="project" value="UniProtKB-KW"/>
</dbReference>
<dbReference type="NCBIfam" id="TIGR00724">
    <property type="entry name" value="urea_amlyse_rel"/>
    <property type="match status" value="1"/>
</dbReference>
<dbReference type="Proteomes" id="UP000028725">
    <property type="component" value="Unassembled WGS sequence"/>
</dbReference>
<organism evidence="5 6">
    <name type="scientific">Hyalangium minutum</name>
    <dbReference type="NCBI Taxonomy" id="394096"/>
    <lineage>
        <taxon>Bacteria</taxon>
        <taxon>Pseudomonadati</taxon>
        <taxon>Myxococcota</taxon>
        <taxon>Myxococcia</taxon>
        <taxon>Myxococcales</taxon>
        <taxon>Cystobacterineae</taxon>
        <taxon>Archangiaceae</taxon>
        <taxon>Hyalangium</taxon>
    </lineage>
</organism>
<evidence type="ECO:0000256" key="1">
    <source>
        <dbReference type="ARBA" id="ARBA00022741"/>
    </source>
</evidence>
<dbReference type="Gene3D" id="2.40.100.10">
    <property type="entry name" value="Cyclophilin-like"/>
    <property type="match status" value="1"/>
</dbReference>
<comment type="caution">
    <text evidence="5">The sequence shown here is derived from an EMBL/GenBank/DDBJ whole genome shotgun (WGS) entry which is preliminary data.</text>
</comment>
<dbReference type="SMART" id="SM00797">
    <property type="entry name" value="AHS2"/>
    <property type="match status" value="1"/>
</dbReference>
<dbReference type="RefSeq" id="WP_044191875.1">
    <property type="nucleotide sequence ID" value="NZ_JMCB01000009.1"/>
</dbReference>
<name>A0A085WGK4_9BACT</name>
<dbReference type="InterPro" id="IPR052708">
    <property type="entry name" value="PxpC"/>
</dbReference>
<dbReference type="AlphaFoldDB" id="A0A085WGK4"/>
<dbReference type="OrthoDB" id="9768696at2"/>
<keyword evidence="1" id="KW-0547">Nucleotide-binding</keyword>
<evidence type="ECO:0000259" key="4">
    <source>
        <dbReference type="SMART" id="SM00797"/>
    </source>
</evidence>
<keyword evidence="3" id="KW-0067">ATP-binding</keyword>
<keyword evidence="6" id="KW-1185">Reference proteome</keyword>
<protein>
    <submittedName>
        <fullName evidence="5">Allophanate hydrolase 2 subunit 2</fullName>
    </submittedName>
</protein>
<dbReference type="STRING" id="394096.DB31_9031"/>
<dbReference type="PATRIC" id="fig|394096.3.peg.5059"/>
<proteinExistence type="predicted"/>
<dbReference type="PANTHER" id="PTHR43309">
    <property type="entry name" value="5-OXOPROLINASE SUBUNIT C"/>
    <property type="match status" value="1"/>
</dbReference>
<evidence type="ECO:0000256" key="3">
    <source>
        <dbReference type="ARBA" id="ARBA00022840"/>
    </source>
</evidence>
<dbReference type="EMBL" id="JMCB01000009">
    <property type="protein sequence ID" value="KFE66817.1"/>
    <property type="molecule type" value="Genomic_DNA"/>
</dbReference>
<dbReference type="PANTHER" id="PTHR43309:SF3">
    <property type="entry name" value="5-OXOPROLINASE SUBUNIT C"/>
    <property type="match status" value="1"/>
</dbReference>
<feature type="domain" description="Carboxyltransferase" evidence="4">
    <location>
        <begin position="24"/>
        <end position="303"/>
    </location>
</feature>
<keyword evidence="2 5" id="KW-0378">Hydrolase</keyword>
<dbReference type="GO" id="GO:0016787">
    <property type="term" value="F:hydrolase activity"/>
    <property type="evidence" value="ECO:0007669"/>
    <property type="project" value="UniProtKB-KW"/>
</dbReference>
<evidence type="ECO:0000256" key="2">
    <source>
        <dbReference type="ARBA" id="ARBA00022801"/>
    </source>
</evidence>
<evidence type="ECO:0000313" key="5">
    <source>
        <dbReference type="EMBL" id="KFE66817.1"/>
    </source>
</evidence>
<dbReference type="InterPro" id="IPR003778">
    <property type="entry name" value="CT_A_B"/>
</dbReference>
<dbReference type="Pfam" id="PF02626">
    <property type="entry name" value="CT_A_B"/>
    <property type="match status" value="1"/>
</dbReference>
<evidence type="ECO:0000313" key="6">
    <source>
        <dbReference type="Proteomes" id="UP000028725"/>
    </source>
</evidence>